<organism evidence="5 6">
    <name type="scientific">Phytophthora palmivora</name>
    <dbReference type="NCBI Taxonomy" id="4796"/>
    <lineage>
        <taxon>Eukaryota</taxon>
        <taxon>Sar</taxon>
        <taxon>Stramenopiles</taxon>
        <taxon>Oomycota</taxon>
        <taxon>Peronosporomycetes</taxon>
        <taxon>Peronosporales</taxon>
        <taxon>Peronosporaceae</taxon>
        <taxon>Phytophthora</taxon>
    </lineage>
</organism>
<dbReference type="PANTHER" id="PTHR14340">
    <property type="entry name" value="MICROFIBRIL-ASSOCIATED GLYCOPROTEIN 3"/>
    <property type="match status" value="1"/>
</dbReference>
<proteinExistence type="predicted"/>
<dbReference type="SMART" id="SM00060">
    <property type="entry name" value="FN3"/>
    <property type="match status" value="2"/>
</dbReference>
<protein>
    <recommendedName>
        <fullName evidence="4">Fibronectin type-III domain-containing protein</fullName>
    </recommendedName>
</protein>
<evidence type="ECO:0000313" key="5">
    <source>
        <dbReference type="EMBL" id="POM78083.1"/>
    </source>
</evidence>
<dbReference type="OrthoDB" id="190105at2759"/>
<evidence type="ECO:0000256" key="1">
    <source>
        <dbReference type="ARBA" id="ARBA00023319"/>
    </source>
</evidence>
<reference evidence="5 6" key="1">
    <citation type="journal article" date="2017" name="Genome Biol. Evol.">
        <title>Phytophthora megakarya and P. palmivora, closely related causal agents of cacao black pod rot, underwent increases in genome sizes and gene numbers by different mechanisms.</title>
        <authorList>
            <person name="Ali S.S."/>
            <person name="Shao J."/>
            <person name="Lary D.J."/>
            <person name="Kronmiller B."/>
            <person name="Shen D."/>
            <person name="Strem M.D."/>
            <person name="Amoako-Attah I."/>
            <person name="Akrofi A.Y."/>
            <person name="Begoude B.A."/>
            <person name="Ten Hoopen G.M."/>
            <person name="Coulibaly K."/>
            <person name="Kebe B.I."/>
            <person name="Melnick R.L."/>
            <person name="Guiltinan M.J."/>
            <person name="Tyler B.M."/>
            <person name="Meinhardt L.W."/>
            <person name="Bailey B.A."/>
        </authorList>
    </citation>
    <scope>NUCLEOTIDE SEQUENCE [LARGE SCALE GENOMIC DNA]</scope>
    <source>
        <strain evidence="6">sbr112.9</strain>
    </source>
</reference>
<feature type="domain" description="Fibronectin type-III" evidence="4">
    <location>
        <begin position="334"/>
        <end position="453"/>
    </location>
</feature>
<keyword evidence="6" id="KW-1185">Reference proteome</keyword>
<evidence type="ECO:0000259" key="4">
    <source>
        <dbReference type="PROSITE" id="PS50853"/>
    </source>
</evidence>
<dbReference type="AlphaFoldDB" id="A0A2P4YJX0"/>
<evidence type="ECO:0000313" key="6">
    <source>
        <dbReference type="Proteomes" id="UP000237271"/>
    </source>
</evidence>
<sequence length="1116" mass="127732">MEEGSTFVARTDAESRARELRRRVANRRRTGVDILSSPLATQTSSLPQLVHAKHDAHEIRMGLIDMQSQHNVTLTYCDQQFIVEKNVRRLRKGIRVTQQQIRQKTEELDELQRRVLRLSKTLHDSSDEKMFAKTKLENQEEIRTQQLHVKGCCHCGRQYLPGVLIAHEKDCMGSSLPTIEANQTADSFELQSGSLSVLQKDSGAPDASLLSRFMSQPPRNLRVDLKSITHNTMTIMWDPPIFTGSNVIFDYELSYSICHSKVKHDEVQKQFDSQQPLRLSQWCLLSPIPGNQYRLTNLVADQEYGNFSICAVTVAGKSVPSNIVDIIRTEAAVPPTIPLFLCVGVVTATSITLTWTEPLDDGGVPIQDYEVIFTEAVIKVDNVDDRGKAWLNVSEIDYKSRRIRTNSTRTTLTIANLLSGVEHLNFQVRAVNSDGIQGDYSETIKSIFTIAPGNEFKLLDELQAAVNSRSRTVDSQFLSGFMQRYERHHYIEQISRFILSMHPDLASKVNNIINRANFDTKGDEVLNNQNQQPQPIQQASGRKRYDDLTDEEKIAERRRQFHFRIAEIRNDLKNAEYNVQWCKDRQIDLVALIRSAEARILEKQAELERARMFKGPQMDSDVFKNGLQRFFTKELIIALEDEIEIDQLYILDTKTEIVNVENYLRADIKRRDTLEKRLKDRHGALELFESNPKQVSESISATATLAKLRGRLLYRAFAAFTANRQEAQERRRKMRTAINRLVNHRIKSALLKWRKVAKSVTRANTGVDDIYGIGSIGLLNAALGRDDLMMEAQKLLHQLQSTGSSLQDIRWTTEQLQTSKTENPASNGNVNLAQELHKKYFPFILEGDAKMNLQDYEGSLRLYLFVHNNERWIEQMNDMEKIKLQLKVGEAMFRLENYEQALTIFNRASILANRTGLRYEEGSAVLRIADTQHVLRSLRLSIESYERALLLFEAVRDVQGELSCYRGLQRVYERLEDREMVEINKHHADDIEFAVRKKLSATGQRINKLQQRLVGAGAESACKITLERVGPIVPRLRRERIQRKLDIREEEKLVACLEKLLSEKRELLAKGEDDLKRALASDSSQVDSTIISGSDARYELEDFKKSLAKLMGSVKA</sequence>
<dbReference type="InterPro" id="IPR003961">
    <property type="entry name" value="FN3_dom"/>
</dbReference>
<dbReference type="InterPro" id="IPR036116">
    <property type="entry name" value="FN3_sf"/>
</dbReference>
<feature type="non-terminal residue" evidence="5">
    <location>
        <position position="1116"/>
    </location>
</feature>
<dbReference type="InterPro" id="IPR011990">
    <property type="entry name" value="TPR-like_helical_dom_sf"/>
</dbReference>
<feature type="coiled-coil region" evidence="2">
    <location>
        <begin position="87"/>
        <end position="128"/>
    </location>
</feature>
<name>A0A2P4YJX0_9STRA</name>
<dbReference type="PROSITE" id="PS50853">
    <property type="entry name" value="FN3"/>
    <property type="match status" value="2"/>
</dbReference>
<dbReference type="InterPro" id="IPR013783">
    <property type="entry name" value="Ig-like_fold"/>
</dbReference>
<keyword evidence="2" id="KW-0175">Coiled coil</keyword>
<dbReference type="CDD" id="cd00063">
    <property type="entry name" value="FN3"/>
    <property type="match status" value="2"/>
</dbReference>
<dbReference type="SUPFAM" id="SSF49265">
    <property type="entry name" value="Fibronectin type III"/>
    <property type="match status" value="1"/>
</dbReference>
<dbReference type="SUPFAM" id="SSF48452">
    <property type="entry name" value="TPR-like"/>
    <property type="match status" value="1"/>
</dbReference>
<feature type="domain" description="Fibronectin type-III" evidence="4">
    <location>
        <begin position="217"/>
        <end position="332"/>
    </location>
</feature>
<dbReference type="Pfam" id="PF00041">
    <property type="entry name" value="fn3"/>
    <property type="match status" value="2"/>
</dbReference>
<gene>
    <name evidence="5" type="ORF">PHPALM_4436</name>
</gene>
<feature type="region of interest" description="Disordered" evidence="3">
    <location>
        <begin position="523"/>
        <end position="547"/>
    </location>
</feature>
<accession>A0A2P4YJX0</accession>
<comment type="caution">
    <text evidence="5">The sequence shown here is derived from an EMBL/GenBank/DDBJ whole genome shotgun (WGS) entry which is preliminary data.</text>
</comment>
<dbReference type="Gene3D" id="1.25.40.10">
    <property type="entry name" value="Tetratricopeptide repeat domain"/>
    <property type="match status" value="1"/>
</dbReference>
<dbReference type="EMBL" id="NCKW01002170">
    <property type="protein sequence ID" value="POM78083.1"/>
    <property type="molecule type" value="Genomic_DNA"/>
</dbReference>
<dbReference type="Proteomes" id="UP000237271">
    <property type="component" value="Unassembled WGS sequence"/>
</dbReference>
<feature type="compositionally biased region" description="Low complexity" evidence="3">
    <location>
        <begin position="527"/>
        <end position="538"/>
    </location>
</feature>
<keyword evidence="1" id="KW-0393">Immunoglobulin domain</keyword>
<dbReference type="PANTHER" id="PTHR14340:SF11">
    <property type="entry name" value="IG-LIKE DOMAIN-CONTAINING PROTEIN"/>
    <property type="match status" value="1"/>
</dbReference>
<evidence type="ECO:0000256" key="2">
    <source>
        <dbReference type="SAM" id="Coils"/>
    </source>
</evidence>
<evidence type="ECO:0000256" key="3">
    <source>
        <dbReference type="SAM" id="MobiDB-lite"/>
    </source>
</evidence>
<dbReference type="Gene3D" id="2.60.40.10">
    <property type="entry name" value="Immunoglobulins"/>
    <property type="match status" value="2"/>
</dbReference>